<dbReference type="AlphaFoldDB" id="A0A2A2JU64"/>
<dbReference type="EMBL" id="LIAE01010216">
    <property type="protein sequence ID" value="PAV65231.1"/>
    <property type="molecule type" value="Genomic_DNA"/>
</dbReference>
<proteinExistence type="predicted"/>
<organism evidence="2 3">
    <name type="scientific">Diploscapter pachys</name>
    <dbReference type="NCBI Taxonomy" id="2018661"/>
    <lineage>
        <taxon>Eukaryota</taxon>
        <taxon>Metazoa</taxon>
        <taxon>Ecdysozoa</taxon>
        <taxon>Nematoda</taxon>
        <taxon>Chromadorea</taxon>
        <taxon>Rhabditida</taxon>
        <taxon>Rhabditina</taxon>
        <taxon>Rhabditomorpha</taxon>
        <taxon>Rhabditoidea</taxon>
        <taxon>Rhabditidae</taxon>
        <taxon>Diploscapter</taxon>
    </lineage>
</organism>
<gene>
    <name evidence="2" type="ORF">WR25_03130</name>
</gene>
<evidence type="ECO:0000256" key="1">
    <source>
        <dbReference type="SAM" id="SignalP"/>
    </source>
</evidence>
<keyword evidence="1" id="KW-0732">Signal</keyword>
<sequence>MGVGLRLLPTAWICLKWLSTSALSMVHPGDESPVTSRKALFRVLTRGGRGRGRGTLSALTGRGSSALLCGQQLLHCCDQLVRRCFQFCRRRGVVVESVRPFLLSGRHPRL</sequence>
<evidence type="ECO:0000313" key="2">
    <source>
        <dbReference type="EMBL" id="PAV65231.1"/>
    </source>
</evidence>
<name>A0A2A2JU64_9BILA</name>
<comment type="caution">
    <text evidence="2">The sequence shown here is derived from an EMBL/GenBank/DDBJ whole genome shotgun (WGS) entry which is preliminary data.</text>
</comment>
<accession>A0A2A2JU64</accession>
<keyword evidence="3" id="KW-1185">Reference proteome</keyword>
<protein>
    <recommendedName>
        <fullName evidence="4">Secreted protein</fullName>
    </recommendedName>
</protein>
<feature type="chain" id="PRO_5012923295" description="Secreted protein" evidence="1">
    <location>
        <begin position="23"/>
        <end position="110"/>
    </location>
</feature>
<dbReference type="Proteomes" id="UP000218231">
    <property type="component" value="Unassembled WGS sequence"/>
</dbReference>
<reference evidence="2 3" key="1">
    <citation type="journal article" date="2017" name="Curr. Biol.">
        <title>Genome architecture and evolution of a unichromosomal asexual nematode.</title>
        <authorList>
            <person name="Fradin H."/>
            <person name="Zegar C."/>
            <person name="Gutwein M."/>
            <person name="Lucas J."/>
            <person name="Kovtun M."/>
            <person name="Corcoran D."/>
            <person name="Baugh L.R."/>
            <person name="Kiontke K."/>
            <person name="Gunsalus K."/>
            <person name="Fitch D.H."/>
            <person name="Piano F."/>
        </authorList>
    </citation>
    <scope>NUCLEOTIDE SEQUENCE [LARGE SCALE GENOMIC DNA]</scope>
    <source>
        <strain evidence="2">PF1309</strain>
    </source>
</reference>
<evidence type="ECO:0000313" key="3">
    <source>
        <dbReference type="Proteomes" id="UP000218231"/>
    </source>
</evidence>
<feature type="signal peptide" evidence="1">
    <location>
        <begin position="1"/>
        <end position="22"/>
    </location>
</feature>
<evidence type="ECO:0008006" key="4">
    <source>
        <dbReference type="Google" id="ProtNLM"/>
    </source>
</evidence>